<sequence>MNVTVRDFRPDDAEAVVRLRRACVPFLITTEEAVLFDVATANPAKKYRLLVAEEAGEIIGTAHVGIAYDSSDPGQASVTPQVHPERRGRGAGSLILRTAEEHLAAHGATSVYAWALDEPSSIAFAERRGYRPTRLAHFQRLDLAGGALPGLPAELPAGVVLRTAAEYAADPRPLFEADAEVTSDEPSDISTGLDDYDDWLNHTWNHPCLDRGLTTVVEVDGQVAAFTLAHTDGATRYLTAMTGTRRAFRGRGLAKLAKTDSLHRARTAGYLDAYTANDGANGPMLAVNRWFGYEICGSEIRHVRTLGRRPHRPGEPA</sequence>
<proteinExistence type="predicted"/>
<evidence type="ECO:0000313" key="5">
    <source>
        <dbReference type="Proteomes" id="UP000245992"/>
    </source>
</evidence>
<keyword evidence="5" id="KW-1185">Reference proteome</keyword>
<name>A0A2T7TFE7_9ACTN</name>
<evidence type="ECO:0000259" key="3">
    <source>
        <dbReference type="PROSITE" id="PS51186"/>
    </source>
</evidence>
<dbReference type="STRING" id="1440053.GCA_000718095_06038"/>
<keyword evidence="2" id="KW-0012">Acyltransferase</keyword>
<dbReference type="InterPro" id="IPR016181">
    <property type="entry name" value="Acyl_CoA_acyltransferase"/>
</dbReference>
<dbReference type="CDD" id="cd04301">
    <property type="entry name" value="NAT_SF"/>
    <property type="match status" value="1"/>
</dbReference>
<protein>
    <submittedName>
        <fullName evidence="4">Acetyltransferase</fullName>
    </submittedName>
</protein>
<dbReference type="AlphaFoldDB" id="A0A2T7TFE7"/>
<dbReference type="PROSITE" id="PS51186">
    <property type="entry name" value="GNAT"/>
    <property type="match status" value="2"/>
</dbReference>
<reference evidence="4 5" key="1">
    <citation type="submission" date="2013-12" db="EMBL/GenBank/DDBJ databases">
        <title>Annotated genome of Streptomyces scopuliridis.</title>
        <authorList>
            <person name="Olson J.B."/>
        </authorList>
    </citation>
    <scope>NUCLEOTIDE SEQUENCE [LARGE SCALE GENOMIC DNA]</scope>
    <source>
        <strain evidence="4 5">RB72</strain>
    </source>
</reference>
<evidence type="ECO:0000256" key="2">
    <source>
        <dbReference type="ARBA" id="ARBA00023315"/>
    </source>
</evidence>
<evidence type="ECO:0000313" key="4">
    <source>
        <dbReference type="EMBL" id="PVE13846.1"/>
    </source>
</evidence>
<organism evidence="4 5">
    <name type="scientific">Streptomyces scopuliridis RB72</name>
    <dbReference type="NCBI Taxonomy" id="1440053"/>
    <lineage>
        <taxon>Bacteria</taxon>
        <taxon>Bacillati</taxon>
        <taxon>Actinomycetota</taxon>
        <taxon>Actinomycetes</taxon>
        <taxon>Kitasatosporales</taxon>
        <taxon>Streptomycetaceae</taxon>
        <taxon>Streptomyces</taxon>
    </lineage>
</organism>
<accession>A0A2T7TFE7</accession>
<dbReference type="PANTHER" id="PTHR43877">
    <property type="entry name" value="AMINOALKYLPHOSPHONATE N-ACETYLTRANSFERASE-RELATED-RELATED"/>
    <property type="match status" value="1"/>
</dbReference>
<dbReference type="InterPro" id="IPR000182">
    <property type="entry name" value="GNAT_dom"/>
</dbReference>
<comment type="caution">
    <text evidence="4">The sequence shown here is derived from an EMBL/GenBank/DDBJ whole genome shotgun (WGS) entry which is preliminary data.</text>
</comment>
<evidence type="ECO:0000256" key="1">
    <source>
        <dbReference type="ARBA" id="ARBA00022679"/>
    </source>
</evidence>
<feature type="domain" description="N-acetyltransferase" evidence="3">
    <location>
        <begin position="3"/>
        <end position="158"/>
    </location>
</feature>
<feature type="domain" description="N-acetyltransferase" evidence="3">
    <location>
        <begin position="159"/>
        <end position="315"/>
    </location>
</feature>
<dbReference type="RefSeq" id="WP_030354974.1">
    <property type="nucleotide sequence ID" value="NZ_AZSP01000015.1"/>
</dbReference>
<dbReference type="GO" id="GO:0016747">
    <property type="term" value="F:acyltransferase activity, transferring groups other than amino-acyl groups"/>
    <property type="evidence" value="ECO:0007669"/>
    <property type="project" value="InterPro"/>
</dbReference>
<dbReference type="SUPFAM" id="SSF55729">
    <property type="entry name" value="Acyl-CoA N-acyltransferases (Nat)"/>
    <property type="match status" value="2"/>
</dbReference>
<keyword evidence="1 4" id="KW-0808">Transferase</keyword>
<dbReference type="PANTHER" id="PTHR43877:SF1">
    <property type="entry name" value="ACETYLTRANSFERASE"/>
    <property type="match status" value="1"/>
</dbReference>
<dbReference type="InterPro" id="IPR050832">
    <property type="entry name" value="Bact_Acetyltransf"/>
</dbReference>
<dbReference type="Proteomes" id="UP000245992">
    <property type="component" value="Unassembled WGS sequence"/>
</dbReference>
<gene>
    <name evidence="4" type="ORF">Y717_08030</name>
</gene>
<dbReference type="Pfam" id="PF00583">
    <property type="entry name" value="Acetyltransf_1"/>
    <property type="match status" value="1"/>
</dbReference>
<dbReference type="OrthoDB" id="4119890at2"/>
<dbReference type="Gene3D" id="3.40.630.30">
    <property type="match status" value="1"/>
</dbReference>
<dbReference type="EMBL" id="AZSP01000015">
    <property type="protein sequence ID" value="PVE13846.1"/>
    <property type="molecule type" value="Genomic_DNA"/>
</dbReference>